<dbReference type="NCBIfam" id="TIGR00090">
    <property type="entry name" value="rsfS_iojap_ybeB"/>
    <property type="match status" value="1"/>
</dbReference>
<dbReference type="PANTHER" id="PTHR21043">
    <property type="entry name" value="IOJAP SUPERFAMILY ORTHOLOG"/>
    <property type="match status" value="1"/>
</dbReference>
<dbReference type="PANTHER" id="PTHR21043:SF0">
    <property type="entry name" value="MITOCHONDRIAL ASSEMBLY OF RIBOSOMAL LARGE SUBUNIT PROTEIN 1"/>
    <property type="match status" value="1"/>
</dbReference>
<organism evidence="3 4">
    <name type="scientific">Hyphomonas pacifica</name>
    <dbReference type="NCBI Taxonomy" id="1280941"/>
    <lineage>
        <taxon>Bacteria</taxon>
        <taxon>Pseudomonadati</taxon>
        <taxon>Pseudomonadota</taxon>
        <taxon>Alphaproteobacteria</taxon>
        <taxon>Hyphomonadales</taxon>
        <taxon>Hyphomonadaceae</taxon>
        <taxon>Hyphomonas</taxon>
    </lineage>
</organism>
<evidence type="ECO:0000313" key="3">
    <source>
        <dbReference type="EMBL" id="RAN35639.1"/>
    </source>
</evidence>
<dbReference type="InterPro" id="IPR043519">
    <property type="entry name" value="NT_sf"/>
</dbReference>
<dbReference type="Gene3D" id="3.30.460.10">
    <property type="entry name" value="Beta Polymerase, domain 2"/>
    <property type="match status" value="1"/>
</dbReference>
<dbReference type="Pfam" id="PF02410">
    <property type="entry name" value="RsfS"/>
    <property type="match status" value="1"/>
</dbReference>
<dbReference type="GO" id="GO:0017148">
    <property type="term" value="P:negative regulation of translation"/>
    <property type="evidence" value="ECO:0007669"/>
    <property type="project" value="UniProtKB-UniRule"/>
</dbReference>
<evidence type="ECO:0000256" key="2">
    <source>
        <dbReference type="HAMAP-Rule" id="MF_01477"/>
    </source>
</evidence>
<keyword evidence="2" id="KW-0678">Repressor</keyword>
<proteinExistence type="inferred from homology"/>
<dbReference type="AlphaFoldDB" id="A0A062TXI1"/>
<comment type="function">
    <text evidence="2">Functions as a ribosomal silencing factor. Interacts with ribosomal protein uL14 (rplN), blocking formation of intersubunit bridge B8. Prevents association of the 30S and 50S ribosomal subunits and the formation of functional ribosomes, thus repressing translation.</text>
</comment>
<dbReference type="STRING" id="1280941.HY2_06440"/>
<keyword evidence="2" id="KW-0810">Translation regulation</keyword>
<evidence type="ECO:0000256" key="1">
    <source>
        <dbReference type="ARBA" id="ARBA00010574"/>
    </source>
</evidence>
<dbReference type="EMBL" id="AWFB01000003">
    <property type="protein sequence ID" value="RAN35639.1"/>
    <property type="molecule type" value="Genomic_DNA"/>
</dbReference>
<dbReference type="GO" id="GO:0043023">
    <property type="term" value="F:ribosomal large subunit binding"/>
    <property type="evidence" value="ECO:0007669"/>
    <property type="project" value="TreeGrafter"/>
</dbReference>
<dbReference type="GO" id="GO:0042256">
    <property type="term" value="P:cytosolic ribosome assembly"/>
    <property type="evidence" value="ECO:0007669"/>
    <property type="project" value="UniProtKB-UniRule"/>
</dbReference>
<dbReference type="eggNOG" id="COG0799">
    <property type="taxonomic scope" value="Bacteria"/>
</dbReference>
<dbReference type="InterPro" id="IPR004394">
    <property type="entry name" value="Iojap/RsfS/C7orf30"/>
</dbReference>
<dbReference type="GO" id="GO:0090071">
    <property type="term" value="P:negative regulation of ribosome biogenesis"/>
    <property type="evidence" value="ECO:0007669"/>
    <property type="project" value="UniProtKB-UniRule"/>
</dbReference>
<comment type="caution">
    <text evidence="3">The sequence shown here is derived from an EMBL/GenBank/DDBJ whole genome shotgun (WGS) entry which is preliminary data.</text>
</comment>
<comment type="similarity">
    <text evidence="1 2">Belongs to the Iojap/RsfS family.</text>
</comment>
<protein>
    <recommendedName>
        <fullName evidence="2">Ribosomal silencing factor RsfS</fullName>
    </recommendedName>
</protein>
<gene>
    <name evidence="2" type="primary">rsfS</name>
    <name evidence="3" type="ORF">HY3_07405</name>
</gene>
<accession>A0A062TXI1</accession>
<comment type="subcellular location">
    <subcellularLocation>
        <location evidence="2">Cytoplasm</location>
    </subcellularLocation>
</comment>
<comment type="subunit">
    <text evidence="2">Interacts with ribosomal protein uL14 (rplN).</text>
</comment>
<dbReference type="HAMAP" id="MF_01477">
    <property type="entry name" value="Iojap_RsfS"/>
    <property type="match status" value="1"/>
</dbReference>
<dbReference type="SUPFAM" id="SSF81301">
    <property type="entry name" value="Nucleotidyltransferase"/>
    <property type="match status" value="1"/>
</dbReference>
<accession>A0A328K1A4</accession>
<dbReference type="GO" id="GO:0005737">
    <property type="term" value="C:cytoplasm"/>
    <property type="evidence" value="ECO:0007669"/>
    <property type="project" value="UniProtKB-SubCell"/>
</dbReference>
<evidence type="ECO:0000313" key="4">
    <source>
        <dbReference type="Proteomes" id="UP000249123"/>
    </source>
</evidence>
<name>A0A062TXI1_9PROT</name>
<sequence length="158" mass="17130">MPAIGWLFGPSDSIILSGQTIEGIETLTSSAPRLQSAKPATLEEIRAVAESLAQALEDDKAEDILFIDLEGKSSLADFMIIASGRSGRHVAALADHISQDVKKLTGRPASVEGMPNADWVLIDTGDVIIHLFRPEVREFYNLEKIWASQTPSSTRSVN</sequence>
<dbReference type="Proteomes" id="UP000249123">
    <property type="component" value="Unassembled WGS sequence"/>
</dbReference>
<keyword evidence="2" id="KW-0963">Cytoplasm</keyword>
<keyword evidence="4" id="KW-1185">Reference proteome</keyword>
<reference evidence="3 4" key="1">
    <citation type="submission" date="2013-04" db="EMBL/GenBank/DDBJ databases">
        <title>Hyphomonas sp. T24B3 Genome Sequencing.</title>
        <authorList>
            <person name="Lai Q."/>
            <person name="Shao Z."/>
        </authorList>
    </citation>
    <scope>NUCLEOTIDE SEQUENCE [LARGE SCALE GENOMIC DNA]</scope>
    <source>
        <strain evidence="3 4">T24B3</strain>
    </source>
</reference>